<evidence type="ECO:0000313" key="2">
    <source>
        <dbReference type="EMBL" id="KAK5954884.1"/>
    </source>
</evidence>
<dbReference type="Proteomes" id="UP001316803">
    <property type="component" value="Unassembled WGS sequence"/>
</dbReference>
<accession>A0AAN8EFZ4</accession>
<dbReference type="EMBL" id="JAKLMC020000007">
    <property type="protein sequence ID" value="KAK5954884.1"/>
    <property type="molecule type" value="Genomic_DNA"/>
</dbReference>
<evidence type="ECO:0000313" key="3">
    <source>
        <dbReference type="Proteomes" id="UP001316803"/>
    </source>
</evidence>
<organism evidence="2 3">
    <name type="scientific">Knufia fluminis</name>
    <dbReference type="NCBI Taxonomy" id="191047"/>
    <lineage>
        <taxon>Eukaryota</taxon>
        <taxon>Fungi</taxon>
        <taxon>Dikarya</taxon>
        <taxon>Ascomycota</taxon>
        <taxon>Pezizomycotina</taxon>
        <taxon>Eurotiomycetes</taxon>
        <taxon>Chaetothyriomycetidae</taxon>
        <taxon>Chaetothyriales</taxon>
        <taxon>Trichomeriaceae</taxon>
        <taxon>Knufia</taxon>
    </lineage>
</organism>
<feature type="compositionally biased region" description="Low complexity" evidence="1">
    <location>
        <begin position="173"/>
        <end position="182"/>
    </location>
</feature>
<proteinExistence type="predicted"/>
<feature type="region of interest" description="Disordered" evidence="1">
    <location>
        <begin position="171"/>
        <end position="192"/>
    </location>
</feature>
<feature type="region of interest" description="Disordered" evidence="1">
    <location>
        <begin position="52"/>
        <end position="121"/>
    </location>
</feature>
<sequence length="192" mass="21185">MDLYPQLQASSKKQFPTRLHNLDSVAPIPSLSNTTYFSNFKMGLFGKKEEPVPAQHAPVQTHHNNNRMSTQSTTSPRRSGGGFFSKRRSSSVSSSDVEAPHRSGTRSSGGLLSRRNHEDPSIAAARERVMAAERSEREADLALQQSRVAVREAREHVKRLELEAEAEAKAAKLKQGQAKALGNRSHHLGRHG</sequence>
<gene>
    <name evidence="2" type="ORF">OHC33_003562</name>
</gene>
<keyword evidence="3" id="KW-1185">Reference proteome</keyword>
<name>A0AAN8EFZ4_9EURO</name>
<feature type="compositionally biased region" description="Polar residues" evidence="1">
    <location>
        <begin position="61"/>
        <end position="74"/>
    </location>
</feature>
<protein>
    <submittedName>
        <fullName evidence="2">Uncharacterized protein</fullName>
    </submittedName>
</protein>
<evidence type="ECO:0000256" key="1">
    <source>
        <dbReference type="SAM" id="MobiDB-lite"/>
    </source>
</evidence>
<comment type="caution">
    <text evidence="2">The sequence shown here is derived from an EMBL/GenBank/DDBJ whole genome shotgun (WGS) entry which is preliminary data.</text>
</comment>
<reference evidence="2 3" key="1">
    <citation type="submission" date="2022-12" db="EMBL/GenBank/DDBJ databases">
        <title>Genomic features and morphological characterization of a novel Knufia sp. strain isolated from spacecraft assembly facility.</title>
        <authorList>
            <person name="Teixeira M."/>
            <person name="Chander A.M."/>
            <person name="Stajich J.E."/>
            <person name="Venkateswaran K."/>
        </authorList>
    </citation>
    <scope>NUCLEOTIDE SEQUENCE [LARGE SCALE GENOMIC DNA]</scope>
    <source>
        <strain evidence="2 3">FJI-L2-BK-P2</strain>
    </source>
</reference>
<dbReference type="AlphaFoldDB" id="A0AAN8EFZ4"/>